<evidence type="ECO:0000256" key="2">
    <source>
        <dbReference type="ARBA" id="ARBA00022803"/>
    </source>
</evidence>
<dbReference type="Gene3D" id="1.25.40.10">
    <property type="entry name" value="Tetratricopeptide repeat domain"/>
    <property type="match status" value="1"/>
</dbReference>
<keyword evidence="2 3" id="KW-0802">TPR repeat</keyword>
<dbReference type="RefSeq" id="WP_130597331.1">
    <property type="nucleotide sequence ID" value="NZ_CP036200.1"/>
</dbReference>
<proteinExistence type="predicted"/>
<evidence type="ECO:0000256" key="4">
    <source>
        <dbReference type="SAM" id="MobiDB-lite"/>
    </source>
</evidence>
<feature type="compositionally biased region" description="Low complexity" evidence="4">
    <location>
        <begin position="64"/>
        <end position="75"/>
    </location>
</feature>
<dbReference type="SUPFAM" id="SSF48452">
    <property type="entry name" value="TPR-like"/>
    <property type="match status" value="1"/>
</dbReference>
<dbReference type="Proteomes" id="UP000291106">
    <property type="component" value="Chromosome"/>
</dbReference>
<evidence type="ECO:0000313" key="5">
    <source>
        <dbReference type="EMBL" id="QBF81354.1"/>
    </source>
</evidence>
<dbReference type="EMBL" id="CP036200">
    <property type="protein sequence ID" value="QBF81354.1"/>
    <property type="molecule type" value="Genomic_DNA"/>
</dbReference>
<evidence type="ECO:0000256" key="3">
    <source>
        <dbReference type="PROSITE-ProRule" id="PRU00339"/>
    </source>
</evidence>
<reference evidence="5 6" key="1">
    <citation type="submission" date="2019-02" db="EMBL/GenBank/DDBJ databases">
        <title>Shewanella sp. D4-2 isolated from Dokdo Island.</title>
        <authorList>
            <person name="Baek K."/>
        </authorList>
    </citation>
    <scope>NUCLEOTIDE SEQUENCE [LARGE SCALE GENOMIC DNA]</scope>
    <source>
        <strain evidence="5 6">D4-2</strain>
    </source>
</reference>
<dbReference type="InterPro" id="IPR019734">
    <property type="entry name" value="TPR_rpt"/>
</dbReference>
<dbReference type="PANTHER" id="PTHR44943:SF8">
    <property type="entry name" value="TPR REPEAT-CONTAINING PROTEIN MJ0263"/>
    <property type="match status" value="1"/>
</dbReference>
<feature type="repeat" description="TPR" evidence="3">
    <location>
        <begin position="169"/>
        <end position="202"/>
    </location>
</feature>
<keyword evidence="1" id="KW-0677">Repeat</keyword>
<evidence type="ECO:0000313" key="6">
    <source>
        <dbReference type="Proteomes" id="UP000291106"/>
    </source>
</evidence>
<feature type="compositionally biased region" description="Polar residues" evidence="4">
    <location>
        <begin position="299"/>
        <end position="325"/>
    </location>
</feature>
<organism evidence="5 6">
    <name type="scientific">Shewanella maritima</name>
    <dbReference type="NCBI Taxonomy" id="2520507"/>
    <lineage>
        <taxon>Bacteria</taxon>
        <taxon>Pseudomonadati</taxon>
        <taxon>Pseudomonadota</taxon>
        <taxon>Gammaproteobacteria</taxon>
        <taxon>Alteromonadales</taxon>
        <taxon>Shewanellaceae</taxon>
        <taxon>Shewanella</taxon>
    </lineage>
</organism>
<dbReference type="Pfam" id="PF13432">
    <property type="entry name" value="TPR_16"/>
    <property type="match status" value="1"/>
</dbReference>
<dbReference type="InterPro" id="IPR011990">
    <property type="entry name" value="TPR-like_helical_dom_sf"/>
</dbReference>
<name>A0A411PCW2_9GAMM</name>
<sequence length="325" mass="35645">MMSLKPCISPAVFMHQCYERCSFAPFAYKHQARFKQGKIISFVAALLVSTLTGCASNTSPTHGQQSSEQQSSNTSEELKSIGSEMAAMHQVNPNVGDSVTTNSANAQSGAATATNGANQYLLSASNQLESVSSADKAKYQQALKLIKQQEWQQATQQLEDLASKYPNLSGVWVNLAIIKLNTGNIDQAKANIDHALTLAPNNPFAMQLRGQVARQQGEFELAQQSYLSALSVWPAYPQAQLNLAILLELYRGQYLEAHQYYSAYLNYNPTDDLAKRYLAGLEIKMRRSGVEIPAKTDNEPNINNGTNVSQQSEASTESQPLEQMP</sequence>
<dbReference type="InterPro" id="IPR051685">
    <property type="entry name" value="Ycf3/AcsC/BcsC/TPR_MFPF"/>
</dbReference>
<evidence type="ECO:0000256" key="1">
    <source>
        <dbReference type="ARBA" id="ARBA00022737"/>
    </source>
</evidence>
<gene>
    <name evidence="5" type="ORF">EXU30_00570</name>
</gene>
<dbReference type="PROSITE" id="PS50005">
    <property type="entry name" value="TPR"/>
    <property type="match status" value="1"/>
</dbReference>
<dbReference type="KEGG" id="smai:EXU30_00570"/>
<feature type="region of interest" description="Disordered" evidence="4">
    <location>
        <begin position="57"/>
        <end position="79"/>
    </location>
</feature>
<dbReference type="OrthoDB" id="255821at2"/>
<dbReference type="SMART" id="SM00028">
    <property type="entry name" value="TPR"/>
    <property type="match status" value="2"/>
</dbReference>
<protein>
    <submittedName>
        <fullName evidence="5">Tetratricopeptide repeat protein</fullName>
    </submittedName>
</protein>
<dbReference type="AlphaFoldDB" id="A0A411PCW2"/>
<keyword evidence="6" id="KW-1185">Reference proteome</keyword>
<dbReference type="Pfam" id="PF14559">
    <property type="entry name" value="TPR_19"/>
    <property type="match status" value="1"/>
</dbReference>
<feature type="region of interest" description="Disordered" evidence="4">
    <location>
        <begin position="292"/>
        <end position="325"/>
    </location>
</feature>
<dbReference type="PANTHER" id="PTHR44943">
    <property type="entry name" value="CELLULOSE SYNTHASE OPERON PROTEIN C"/>
    <property type="match status" value="1"/>
</dbReference>
<accession>A0A411PCW2</accession>